<accession>A0A9W6RFE1</accession>
<evidence type="ECO:0000313" key="1">
    <source>
        <dbReference type="EMBL" id="GLY74763.1"/>
    </source>
</evidence>
<evidence type="ECO:0000313" key="3">
    <source>
        <dbReference type="Proteomes" id="UP001165074"/>
    </source>
</evidence>
<name>A0A9W6RFE1_9ACTN</name>
<dbReference type="InterPro" id="IPR049979">
    <property type="entry name" value="Cys_resp_CS_actino"/>
</dbReference>
<dbReference type="RefSeq" id="WP_285568146.1">
    <property type="nucleotide sequence ID" value="NZ_BSTJ01000003.1"/>
</dbReference>
<gene>
    <name evidence="1" type="ORF">Airi01_030300</name>
    <name evidence="2" type="ORF">Airi02_015550</name>
</gene>
<dbReference type="NCBIfam" id="NF042934">
    <property type="entry name" value="cis_reg_atten"/>
    <property type="match status" value="1"/>
</dbReference>
<comment type="caution">
    <text evidence="1">The sequence shown here is derived from an EMBL/GenBank/DDBJ whole genome shotgun (WGS) entry which is preliminary data.</text>
</comment>
<dbReference type="Proteomes" id="UP001165135">
    <property type="component" value="Unassembled WGS sequence"/>
</dbReference>
<evidence type="ECO:0000313" key="2">
    <source>
        <dbReference type="EMBL" id="GLY83626.1"/>
    </source>
</evidence>
<dbReference type="AlphaFoldDB" id="A0A9W6RFE1"/>
<proteinExistence type="predicted"/>
<reference evidence="2" key="2">
    <citation type="submission" date="2023-03" db="EMBL/GenBank/DDBJ databases">
        <title>Actinoallomurus iriomotensis NBRC 103684.</title>
        <authorList>
            <person name="Ichikawa N."/>
            <person name="Sato H."/>
            <person name="Tonouchi N."/>
        </authorList>
    </citation>
    <scope>NUCLEOTIDE SEQUENCE</scope>
    <source>
        <strain evidence="2">NBRC 103684</strain>
    </source>
</reference>
<dbReference type="EMBL" id="BSTJ01000003">
    <property type="protein sequence ID" value="GLY74763.1"/>
    <property type="molecule type" value="Genomic_DNA"/>
</dbReference>
<organism evidence="1 4">
    <name type="scientific">Actinoallomurus iriomotensis</name>
    <dbReference type="NCBI Taxonomy" id="478107"/>
    <lineage>
        <taxon>Bacteria</taxon>
        <taxon>Bacillati</taxon>
        <taxon>Actinomycetota</taxon>
        <taxon>Actinomycetes</taxon>
        <taxon>Streptosporangiales</taxon>
        <taxon>Thermomonosporaceae</taxon>
        <taxon>Actinoallomurus</taxon>
    </lineage>
</organism>
<dbReference type="EMBL" id="BSTK01000002">
    <property type="protein sequence ID" value="GLY83626.1"/>
    <property type="molecule type" value="Genomic_DNA"/>
</dbReference>
<sequence>MTKSMTPPSQVDEEIVISMGEMAFYAERDAAYYRVVRSWTELLTKRRAVDFCRVATALCRTA</sequence>
<reference evidence="1" key="1">
    <citation type="submission" date="2023-03" db="EMBL/GenBank/DDBJ databases">
        <title>Actinoallomurus iriomotensis NBRC 103681.</title>
        <authorList>
            <person name="Ichikawa N."/>
            <person name="Sato H."/>
            <person name="Tonouchi N."/>
        </authorList>
    </citation>
    <scope>NUCLEOTIDE SEQUENCE</scope>
    <source>
        <strain evidence="1">NBRC 103681</strain>
    </source>
</reference>
<protein>
    <submittedName>
        <fullName evidence="1">Uncharacterized protein</fullName>
    </submittedName>
</protein>
<keyword evidence="3" id="KW-1185">Reference proteome</keyword>
<evidence type="ECO:0000313" key="4">
    <source>
        <dbReference type="Proteomes" id="UP001165135"/>
    </source>
</evidence>
<dbReference type="Proteomes" id="UP001165074">
    <property type="component" value="Unassembled WGS sequence"/>
</dbReference>